<dbReference type="SUPFAM" id="SSF143120">
    <property type="entry name" value="YefM-like"/>
    <property type="match status" value="1"/>
</dbReference>
<accession>A0ABX5YCU2</accession>
<organism evidence="2 3">
    <name type="scientific">Glutamicibacter halophytocola</name>
    <dbReference type="NCBI Taxonomy" id="1933880"/>
    <lineage>
        <taxon>Bacteria</taxon>
        <taxon>Bacillati</taxon>
        <taxon>Actinomycetota</taxon>
        <taxon>Actinomycetes</taxon>
        <taxon>Micrococcales</taxon>
        <taxon>Micrococcaceae</taxon>
        <taxon>Glutamicibacter</taxon>
    </lineage>
</organism>
<dbReference type="NCBIfam" id="TIGR01552">
    <property type="entry name" value="phd_fam"/>
    <property type="match status" value="1"/>
</dbReference>
<proteinExistence type="inferred from homology"/>
<evidence type="ECO:0000256" key="1">
    <source>
        <dbReference type="ARBA" id="ARBA00009981"/>
    </source>
</evidence>
<reference evidence="2 3" key="1">
    <citation type="submission" date="2019-07" db="EMBL/GenBank/DDBJ databases">
        <title>Complete Genome Sequence of drought tolerant Plant Growth-Promoting Rhizobacterium Glutamicibacter halophytocola DR408.</title>
        <authorList>
            <person name="Nishu S.D."/>
            <person name="Lee T.K."/>
        </authorList>
    </citation>
    <scope>NUCLEOTIDE SEQUENCE [LARGE SCALE GENOMIC DNA]</scope>
    <source>
        <strain evidence="2 3">DR408</strain>
    </source>
</reference>
<dbReference type="InterPro" id="IPR036165">
    <property type="entry name" value="YefM-like_sf"/>
</dbReference>
<keyword evidence="3" id="KW-1185">Reference proteome</keyword>
<name>A0ABX5YCU2_9MICC</name>
<evidence type="ECO:0000313" key="3">
    <source>
        <dbReference type="Proteomes" id="UP000320717"/>
    </source>
</evidence>
<dbReference type="Proteomes" id="UP000320717">
    <property type="component" value="Chromosome"/>
</dbReference>
<evidence type="ECO:0000313" key="2">
    <source>
        <dbReference type="EMBL" id="QDY67473.1"/>
    </source>
</evidence>
<sequence>MAMTQPLRISSTVAARKGIGFITTQAQERPVTLTSHGKPVAVVMSAAERDEQRRLLRDVELKVLGMAANLVADRSAMLTTDQARERLLGSDR</sequence>
<gene>
    <name evidence="2" type="ORF">FQA45_14810</name>
</gene>
<dbReference type="EMBL" id="CP042260">
    <property type="protein sequence ID" value="QDY67473.1"/>
    <property type="molecule type" value="Genomic_DNA"/>
</dbReference>
<protein>
    <submittedName>
        <fullName evidence="2">Type II toxin-antitoxin system prevent-host-death family antitoxin</fullName>
    </submittedName>
</protein>
<comment type="similarity">
    <text evidence="1">Belongs to the phD/YefM antitoxin family.</text>
</comment>